<dbReference type="AlphaFoldDB" id="A0A4C1VXX6"/>
<evidence type="ECO:0000313" key="2">
    <source>
        <dbReference type="Proteomes" id="UP000299102"/>
    </source>
</evidence>
<keyword evidence="2" id="KW-1185">Reference proteome</keyword>
<reference evidence="1 2" key="1">
    <citation type="journal article" date="2019" name="Commun. Biol.">
        <title>The bagworm genome reveals a unique fibroin gene that provides high tensile strength.</title>
        <authorList>
            <person name="Kono N."/>
            <person name="Nakamura H."/>
            <person name="Ohtoshi R."/>
            <person name="Tomita M."/>
            <person name="Numata K."/>
            <person name="Arakawa K."/>
        </authorList>
    </citation>
    <scope>NUCLEOTIDE SEQUENCE [LARGE SCALE GENOMIC DNA]</scope>
</reference>
<dbReference type="Proteomes" id="UP000299102">
    <property type="component" value="Unassembled WGS sequence"/>
</dbReference>
<organism evidence="1 2">
    <name type="scientific">Eumeta variegata</name>
    <name type="common">Bagworm moth</name>
    <name type="synonym">Eumeta japonica</name>
    <dbReference type="NCBI Taxonomy" id="151549"/>
    <lineage>
        <taxon>Eukaryota</taxon>
        <taxon>Metazoa</taxon>
        <taxon>Ecdysozoa</taxon>
        <taxon>Arthropoda</taxon>
        <taxon>Hexapoda</taxon>
        <taxon>Insecta</taxon>
        <taxon>Pterygota</taxon>
        <taxon>Neoptera</taxon>
        <taxon>Endopterygota</taxon>
        <taxon>Lepidoptera</taxon>
        <taxon>Glossata</taxon>
        <taxon>Ditrysia</taxon>
        <taxon>Tineoidea</taxon>
        <taxon>Psychidae</taxon>
        <taxon>Oiketicinae</taxon>
        <taxon>Eumeta</taxon>
    </lineage>
</organism>
<dbReference type="EMBL" id="BGZK01000439">
    <property type="protein sequence ID" value="GBP43643.1"/>
    <property type="molecule type" value="Genomic_DNA"/>
</dbReference>
<proteinExistence type="predicted"/>
<accession>A0A4C1VXX6</accession>
<comment type="caution">
    <text evidence="1">The sequence shown here is derived from an EMBL/GenBank/DDBJ whole genome shotgun (WGS) entry which is preliminary data.</text>
</comment>
<gene>
    <name evidence="1" type="ORF">EVAR_32209_1</name>
</gene>
<sequence>MSRKRQSGARAKCLKADDCFFFFNKTGRVATVAWRIVVPVPSYHFTLSVAALGDVGDRDRRRGLAPEGASQT</sequence>
<protein>
    <submittedName>
        <fullName evidence="1">Uncharacterized protein</fullName>
    </submittedName>
</protein>
<evidence type="ECO:0000313" key="1">
    <source>
        <dbReference type="EMBL" id="GBP43643.1"/>
    </source>
</evidence>
<name>A0A4C1VXX6_EUMVA</name>